<name>A0A0F9A2R4_9ZZZZ</name>
<organism evidence="1">
    <name type="scientific">marine sediment metagenome</name>
    <dbReference type="NCBI Taxonomy" id="412755"/>
    <lineage>
        <taxon>unclassified sequences</taxon>
        <taxon>metagenomes</taxon>
        <taxon>ecological metagenomes</taxon>
    </lineage>
</organism>
<protein>
    <submittedName>
        <fullName evidence="1">Uncharacterized protein</fullName>
    </submittedName>
</protein>
<evidence type="ECO:0000313" key="1">
    <source>
        <dbReference type="EMBL" id="KKK92405.1"/>
    </source>
</evidence>
<sequence>MEDQRINELATQWLNGNRETTSLEILALPNPAIVASKIVRKLCRMSFEDADRFIRILEATAERKVKCEFCDEEKPGRRTIAGHEE</sequence>
<comment type="caution">
    <text evidence="1">The sequence shown here is derived from an EMBL/GenBank/DDBJ whole genome shotgun (WGS) entry which is preliminary data.</text>
</comment>
<dbReference type="AlphaFoldDB" id="A0A0F9A2R4"/>
<dbReference type="EMBL" id="LAZR01048226">
    <property type="protein sequence ID" value="KKK92405.1"/>
    <property type="molecule type" value="Genomic_DNA"/>
</dbReference>
<gene>
    <name evidence="1" type="ORF">LCGC14_2703280</name>
</gene>
<feature type="non-terminal residue" evidence="1">
    <location>
        <position position="85"/>
    </location>
</feature>
<proteinExistence type="predicted"/>
<accession>A0A0F9A2R4</accession>
<reference evidence="1" key="1">
    <citation type="journal article" date="2015" name="Nature">
        <title>Complex archaea that bridge the gap between prokaryotes and eukaryotes.</title>
        <authorList>
            <person name="Spang A."/>
            <person name="Saw J.H."/>
            <person name="Jorgensen S.L."/>
            <person name="Zaremba-Niedzwiedzka K."/>
            <person name="Martijn J."/>
            <person name="Lind A.E."/>
            <person name="van Eijk R."/>
            <person name="Schleper C."/>
            <person name="Guy L."/>
            <person name="Ettema T.J."/>
        </authorList>
    </citation>
    <scope>NUCLEOTIDE SEQUENCE</scope>
</reference>